<dbReference type="GO" id="GO:0016020">
    <property type="term" value="C:membrane"/>
    <property type="evidence" value="ECO:0007669"/>
    <property type="project" value="UniProtKB-SubCell"/>
</dbReference>
<keyword evidence="10" id="KW-1185">Reference proteome</keyword>
<reference evidence="9" key="1">
    <citation type="submission" date="2013-04" db="EMBL/GenBank/DDBJ databases">
        <authorList>
            <person name="Qu J."/>
            <person name="Murali S.C."/>
            <person name="Bandaranaike D."/>
            <person name="Bellair M."/>
            <person name="Blankenburg K."/>
            <person name="Chao H."/>
            <person name="Dinh H."/>
            <person name="Doddapaneni H."/>
            <person name="Downs B."/>
            <person name="Dugan-Rocha S."/>
            <person name="Elkadiri S."/>
            <person name="Gnanaolivu R.D."/>
            <person name="Hernandez B."/>
            <person name="Javaid M."/>
            <person name="Jayaseelan J.C."/>
            <person name="Lee S."/>
            <person name="Li M."/>
            <person name="Ming W."/>
            <person name="Munidasa M."/>
            <person name="Muniz J."/>
            <person name="Nguyen L."/>
            <person name="Ongeri F."/>
            <person name="Osuji N."/>
            <person name="Pu L.-L."/>
            <person name="Puazo M."/>
            <person name="Qu C."/>
            <person name="Quiroz J."/>
            <person name="Raj R."/>
            <person name="Weissenberger G."/>
            <person name="Xin Y."/>
            <person name="Zou X."/>
            <person name="Han Y."/>
            <person name="Richards S."/>
            <person name="Worley K."/>
            <person name="Muzny D."/>
            <person name="Gibbs R."/>
        </authorList>
    </citation>
    <scope>NUCLEOTIDE SEQUENCE</scope>
    <source>
        <strain evidence="9">Sampled in the wild</strain>
    </source>
</reference>
<gene>
    <name evidence="9" type="ORF">J437_LFUL009202</name>
</gene>
<keyword evidence="4 7" id="KW-1133">Transmembrane helix</keyword>
<evidence type="ECO:0000313" key="9">
    <source>
        <dbReference type="EMBL" id="KAG8230083.1"/>
    </source>
</evidence>
<dbReference type="Proteomes" id="UP000792457">
    <property type="component" value="Unassembled WGS sequence"/>
</dbReference>
<protein>
    <recommendedName>
        <fullName evidence="8">VTT domain-containing protein</fullName>
    </recommendedName>
</protein>
<dbReference type="AlphaFoldDB" id="A0A8K0KCV5"/>
<dbReference type="Pfam" id="PF09335">
    <property type="entry name" value="VTT_dom"/>
    <property type="match status" value="1"/>
</dbReference>
<accession>A0A8K0KCV5</accession>
<dbReference type="EMBL" id="KZ308463">
    <property type="protein sequence ID" value="KAG8230083.1"/>
    <property type="molecule type" value="Genomic_DNA"/>
</dbReference>
<keyword evidence="2 7" id="KW-0812">Transmembrane</keyword>
<evidence type="ECO:0000256" key="5">
    <source>
        <dbReference type="ARBA" id="ARBA00023136"/>
    </source>
</evidence>
<evidence type="ECO:0000313" key="10">
    <source>
        <dbReference type="Proteomes" id="UP000792457"/>
    </source>
</evidence>
<feature type="transmembrane region" description="Helical" evidence="7">
    <location>
        <begin position="55"/>
        <end position="73"/>
    </location>
</feature>
<feature type="transmembrane region" description="Helical" evidence="7">
    <location>
        <begin position="172"/>
        <end position="190"/>
    </location>
</feature>
<feature type="domain" description="VTT" evidence="8">
    <location>
        <begin position="79"/>
        <end position="199"/>
    </location>
</feature>
<dbReference type="InterPro" id="IPR032816">
    <property type="entry name" value="VTT_dom"/>
</dbReference>
<reference evidence="9" key="2">
    <citation type="submission" date="2017-10" db="EMBL/GenBank/DDBJ databases">
        <title>Ladona fulva Genome sequencing and assembly.</title>
        <authorList>
            <person name="Murali S."/>
            <person name="Richards S."/>
            <person name="Bandaranaike D."/>
            <person name="Bellair M."/>
            <person name="Blankenburg K."/>
            <person name="Chao H."/>
            <person name="Dinh H."/>
            <person name="Doddapaneni H."/>
            <person name="Dugan-Rocha S."/>
            <person name="Elkadiri S."/>
            <person name="Gnanaolivu R."/>
            <person name="Hernandez B."/>
            <person name="Skinner E."/>
            <person name="Javaid M."/>
            <person name="Lee S."/>
            <person name="Li M."/>
            <person name="Ming W."/>
            <person name="Munidasa M."/>
            <person name="Muniz J."/>
            <person name="Nguyen L."/>
            <person name="Hughes D."/>
            <person name="Osuji N."/>
            <person name="Pu L.-L."/>
            <person name="Puazo M."/>
            <person name="Qu C."/>
            <person name="Quiroz J."/>
            <person name="Raj R."/>
            <person name="Weissenberger G."/>
            <person name="Xin Y."/>
            <person name="Zou X."/>
            <person name="Han Y."/>
            <person name="Worley K."/>
            <person name="Muzny D."/>
            <person name="Gibbs R."/>
        </authorList>
    </citation>
    <scope>NUCLEOTIDE SEQUENCE</scope>
    <source>
        <strain evidence="9">Sampled in the wild</strain>
    </source>
</reference>
<keyword evidence="5 7" id="KW-0472">Membrane</keyword>
<comment type="similarity">
    <text evidence="6">Belongs to the TMEM41 family.</text>
</comment>
<evidence type="ECO:0000256" key="3">
    <source>
        <dbReference type="ARBA" id="ARBA00022729"/>
    </source>
</evidence>
<feature type="transmembrane region" description="Helical" evidence="7">
    <location>
        <begin position="85"/>
        <end position="117"/>
    </location>
</feature>
<evidence type="ECO:0000256" key="7">
    <source>
        <dbReference type="SAM" id="Phobius"/>
    </source>
</evidence>
<dbReference type="OrthoDB" id="3364966at2759"/>
<feature type="transmembrane region" description="Helical" evidence="7">
    <location>
        <begin position="210"/>
        <end position="232"/>
    </location>
</feature>
<evidence type="ECO:0000256" key="1">
    <source>
        <dbReference type="ARBA" id="ARBA00004141"/>
    </source>
</evidence>
<evidence type="ECO:0000259" key="8">
    <source>
        <dbReference type="Pfam" id="PF09335"/>
    </source>
</evidence>
<comment type="subcellular location">
    <subcellularLocation>
        <location evidence="1">Membrane</location>
        <topology evidence="1">Multi-pass membrane protein</topology>
    </subcellularLocation>
</comment>
<dbReference type="PANTHER" id="PTHR43220:SF21">
    <property type="entry name" value="TRANSMEMBRANE PROTEIN 41A"/>
    <property type="match status" value="1"/>
</dbReference>
<evidence type="ECO:0000256" key="6">
    <source>
        <dbReference type="ARBA" id="ARBA00025797"/>
    </source>
</evidence>
<name>A0A8K0KCV5_LADFU</name>
<feature type="transmembrane region" description="Helical" evidence="7">
    <location>
        <begin position="7"/>
        <end position="25"/>
    </location>
</feature>
<dbReference type="InterPro" id="IPR045014">
    <property type="entry name" value="TM41A/B"/>
</dbReference>
<evidence type="ECO:0000256" key="4">
    <source>
        <dbReference type="ARBA" id="ARBA00022989"/>
    </source>
</evidence>
<dbReference type="PANTHER" id="PTHR43220">
    <property type="match status" value="1"/>
</dbReference>
<comment type="caution">
    <text evidence="9">The sequence shown here is derived from an EMBL/GenBank/DDBJ whole genome shotgun (WGS) entry which is preliminary data.</text>
</comment>
<proteinExistence type="inferred from homology"/>
<evidence type="ECO:0000256" key="2">
    <source>
        <dbReference type="ARBA" id="ARBA00022692"/>
    </source>
</evidence>
<keyword evidence="3" id="KW-0732">Signal</keyword>
<sequence>MANIIKLFIIVIVASSWLYFLTKFAPSIDESEEVNLRFPNSLDELKHLSEILKKYYEKNCFFVILLFCSAYLYKQSFMIPGSALLNLLAGAIFGTWLALPIVCLLTAVGASVCFLISKNFGKDILEKFFPDRVRRLQTKVMANSGRLLYFLLFLRIFPVTPNWFINVASPIAGVPLPLFFITVLVGLLPYNLVCVQAGEVLSTLSAVSDLLTPTVLINLTIAATLFLVPTFISKEQRRHTS</sequence>
<organism evidence="9 10">
    <name type="scientific">Ladona fulva</name>
    <name type="common">Scarce chaser dragonfly</name>
    <name type="synonym">Libellula fulva</name>
    <dbReference type="NCBI Taxonomy" id="123851"/>
    <lineage>
        <taxon>Eukaryota</taxon>
        <taxon>Metazoa</taxon>
        <taxon>Ecdysozoa</taxon>
        <taxon>Arthropoda</taxon>
        <taxon>Hexapoda</taxon>
        <taxon>Insecta</taxon>
        <taxon>Pterygota</taxon>
        <taxon>Palaeoptera</taxon>
        <taxon>Odonata</taxon>
        <taxon>Epiprocta</taxon>
        <taxon>Anisoptera</taxon>
        <taxon>Libelluloidea</taxon>
        <taxon>Libellulidae</taxon>
        <taxon>Ladona</taxon>
    </lineage>
</organism>